<evidence type="ECO:0000313" key="1">
    <source>
        <dbReference type="EMBL" id="AVM81248.1"/>
    </source>
</evidence>
<keyword evidence="1" id="KW-0496">Mitochondrion</keyword>
<reference evidence="1" key="1">
    <citation type="submission" date="2017-12" db="EMBL/GenBank/DDBJ databases">
        <title>Comparative mitochondrial genomics of cryptophyte algae: gene shuffling and dynamic mobile genetic elements.</title>
        <authorList>
            <person name="Kim J.I."/>
            <person name="Yoon H.S."/>
            <person name="Yi G."/>
            <person name="Shin W."/>
            <person name="Archibald J.M."/>
        </authorList>
    </citation>
    <scope>NUCLEOTIDE SEQUENCE</scope>
    <source>
        <strain evidence="1">FBCC300012D</strain>
    </source>
</reference>
<keyword evidence="1" id="KW-0687">Ribonucleoprotein</keyword>
<sequence length="198" mass="23241">MNQYKYNHSFSSYNNLFKYFKKDAQIFKQHFNCFSLFENRIVQGICFEFGNVIFVDVGFKYIIKLDKQFSGKYYTLLKFVKLETLFNDPLIDFLSIRNNIFRKLNWSAIKRAFNLNSILPGKVLNPVKNGFSVGIHGFVGFMPKKHSVITNCSLRSVFIISNIDMLKKTFILSQKQIDKTIFRVLFKLSSQISYISKN</sequence>
<geneLocation type="mitochondrion" evidence="1"/>
<name>A0A2P1G8F9_9CRYP</name>
<accession>A0A2P1G8F9</accession>
<dbReference type="AlphaFoldDB" id="A0A2P1G8F9"/>
<dbReference type="GO" id="GO:0005840">
    <property type="term" value="C:ribosome"/>
    <property type="evidence" value="ECO:0007669"/>
    <property type="project" value="UniProtKB-KW"/>
</dbReference>
<dbReference type="EMBL" id="MG680942">
    <property type="protein sequence ID" value="AVM81248.1"/>
    <property type="molecule type" value="Genomic_DNA"/>
</dbReference>
<gene>
    <name evidence="1" type="primary">rps1</name>
    <name evidence="1" type="ORF">CplaMt_p030</name>
</gene>
<dbReference type="RefSeq" id="YP_009476755.1">
    <property type="nucleotide sequence ID" value="NC_037454.1"/>
</dbReference>
<organism evidence="1">
    <name type="scientific">Cryptomonas curvata</name>
    <dbReference type="NCBI Taxonomy" id="233186"/>
    <lineage>
        <taxon>Eukaryota</taxon>
        <taxon>Cryptophyceae</taxon>
        <taxon>Cryptomonadales</taxon>
        <taxon>Cryptomonadaceae</taxon>
        <taxon>Cryptomonas</taxon>
    </lineage>
</organism>
<keyword evidence="1" id="KW-0689">Ribosomal protein</keyword>
<proteinExistence type="predicted"/>
<protein>
    <submittedName>
        <fullName evidence="1">Ribosomal protein S1</fullName>
    </submittedName>
</protein>
<dbReference type="GeneID" id="36496316"/>